<evidence type="ECO:0000313" key="3">
    <source>
        <dbReference type="EMBL" id="KAE8009322.1"/>
    </source>
</evidence>
<keyword evidence="2" id="KW-0119">Carbohydrate metabolism</keyword>
<accession>A0A5N6QTS5</accession>
<dbReference type="InterPro" id="IPR008811">
    <property type="entry name" value="Glycosyl_hydrolases_36"/>
</dbReference>
<dbReference type="SUPFAM" id="SSF51445">
    <property type="entry name" value="(Trans)glycosidases"/>
    <property type="match status" value="1"/>
</dbReference>
<dbReference type="PANTHER" id="PTHR31268">
    <property type="match status" value="1"/>
</dbReference>
<evidence type="ECO:0000256" key="2">
    <source>
        <dbReference type="ARBA" id="ARBA00023277"/>
    </source>
</evidence>
<dbReference type="InterPro" id="IPR017853">
    <property type="entry name" value="GH"/>
</dbReference>
<evidence type="ECO:0008006" key="5">
    <source>
        <dbReference type="Google" id="ProtNLM"/>
    </source>
</evidence>
<gene>
    <name evidence="3" type="ORF">FH972_005766</name>
</gene>
<dbReference type="AlphaFoldDB" id="A0A5N6QTS5"/>
<dbReference type="Pfam" id="PF05691">
    <property type="entry name" value="Raffinose_syn"/>
    <property type="match status" value="2"/>
</dbReference>
<evidence type="ECO:0000313" key="4">
    <source>
        <dbReference type="Proteomes" id="UP000327013"/>
    </source>
</evidence>
<comment type="similarity">
    <text evidence="1">Belongs to the glycosyl hydrolases 36 family.</text>
</comment>
<dbReference type="Proteomes" id="UP000327013">
    <property type="component" value="Chromosome 2"/>
</dbReference>
<dbReference type="PANTHER" id="PTHR31268:SF8">
    <property type="entry name" value="GALACTINOL--SUCROSE GALACTOSYLTRANSFERASE 4-RELATED"/>
    <property type="match status" value="1"/>
</dbReference>
<sequence>MKEAYGALRVHLNTFRLLEEKTVPNLVDEFGWCAWDAFYLTVEPADVWHGMNEFTENGVPPRFLILDDGWQSINLDGENPDEDAKNFVLGGIQMTAGFTSLMNVRSLENTLAVPCWISMLFLKKQGFQANRENYGMKAFTRDLRKEFKGLDDVYVWHALCGAWGGVRLGSTHPNAKIISCKVSPGLDGTMKDLAVVKIVEGDPEYVSEEYGGRVKLAKAYYKGLTSSLSKNFGGSGLISSMQQCNDFFFLGTNQISMGRVSEDFWGQDPNGDPTGVYWLQGLHIVHCAYNTSRAISGGPIYVSDTEKSRFLSSLGC</sequence>
<dbReference type="EMBL" id="CM017322">
    <property type="protein sequence ID" value="KAE8009322.1"/>
    <property type="molecule type" value="Genomic_DNA"/>
</dbReference>
<dbReference type="OrthoDB" id="1531571at2759"/>
<evidence type="ECO:0000256" key="1">
    <source>
        <dbReference type="ARBA" id="ARBA00007240"/>
    </source>
</evidence>
<reference evidence="3 4" key="1">
    <citation type="submission" date="2019-06" db="EMBL/GenBank/DDBJ databases">
        <title>A chromosomal-level reference genome of Carpinus fangiana (Coryloideae, Betulaceae).</title>
        <authorList>
            <person name="Yang X."/>
            <person name="Wang Z."/>
            <person name="Zhang L."/>
            <person name="Hao G."/>
            <person name="Liu J."/>
            <person name="Yang Y."/>
        </authorList>
    </citation>
    <scope>NUCLEOTIDE SEQUENCE [LARGE SCALE GENOMIC DNA]</scope>
    <source>
        <strain evidence="3">Cfa_2016G</strain>
        <tissue evidence="3">Leaf</tissue>
    </source>
</reference>
<protein>
    <recommendedName>
        <fullName evidence="5">Galactinol--sucrose galactosyltransferase</fullName>
    </recommendedName>
</protein>
<proteinExistence type="inferred from homology"/>
<keyword evidence="4" id="KW-1185">Reference proteome</keyword>
<name>A0A5N6QTS5_9ROSI</name>
<organism evidence="3 4">
    <name type="scientific">Carpinus fangiana</name>
    <dbReference type="NCBI Taxonomy" id="176857"/>
    <lineage>
        <taxon>Eukaryota</taxon>
        <taxon>Viridiplantae</taxon>
        <taxon>Streptophyta</taxon>
        <taxon>Embryophyta</taxon>
        <taxon>Tracheophyta</taxon>
        <taxon>Spermatophyta</taxon>
        <taxon>Magnoliopsida</taxon>
        <taxon>eudicotyledons</taxon>
        <taxon>Gunneridae</taxon>
        <taxon>Pentapetalae</taxon>
        <taxon>rosids</taxon>
        <taxon>fabids</taxon>
        <taxon>Fagales</taxon>
        <taxon>Betulaceae</taxon>
        <taxon>Carpinus</taxon>
    </lineage>
</organism>